<evidence type="ECO:0000313" key="2">
    <source>
        <dbReference type="Proteomes" id="UP000681720"/>
    </source>
</evidence>
<comment type="caution">
    <text evidence="1">The sequence shown here is derived from an EMBL/GenBank/DDBJ whole genome shotgun (WGS) entry which is preliminary data.</text>
</comment>
<dbReference type="Proteomes" id="UP000681720">
    <property type="component" value="Unassembled WGS sequence"/>
</dbReference>
<reference evidence="1" key="1">
    <citation type="submission" date="2021-02" db="EMBL/GenBank/DDBJ databases">
        <authorList>
            <person name="Nowell W R."/>
        </authorList>
    </citation>
    <scope>NUCLEOTIDE SEQUENCE</scope>
</reference>
<name>A0A8S3BHE8_9BILA</name>
<proteinExistence type="predicted"/>
<dbReference type="AlphaFoldDB" id="A0A8S3BHE8"/>
<feature type="non-terminal residue" evidence="1">
    <location>
        <position position="1"/>
    </location>
</feature>
<organism evidence="1 2">
    <name type="scientific">Rotaria magnacalcarata</name>
    <dbReference type="NCBI Taxonomy" id="392030"/>
    <lineage>
        <taxon>Eukaryota</taxon>
        <taxon>Metazoa</taxon>
        <taxon>Spiralia</taxon>
        <taxon>Gnathifera</taxon>
        <taxon>Rotifera</taxon>
        <taxon>Eurotatoria</taxon>
        <taxon>Bdelloidea</taxon>
        <taxon>Philodinida</taxon>
        <taxon>Philodinidae</taxon>
        <taxon>Rotaria</taxon>
    </lineage>
</organism>
<gene>
    <name evidence="1" type="ORF">GIL414_LOCUS48479</name>
</gene>
<dbReference type="EMBL" id="CAJOBJ010157268">
    <property type="protein sequence ID" value="CAF4831542.1"/>
    <property type="molecule type" value="Genomic_DNA"/>
</dbReference>
<protein>
    <submittedName>
        <fullName evidence="1">Uncharacterized protein</fullName>
    </submittedName>
</protein>
<dbReference type="Pfam" id="PF19302">
    <property type="entry name" value="DUF5915"/>
    <property type="match status" value="1"/>
</dbReference>
<evidence type="ECO:0000313" key="1">
    <source>
        <dbReference type="EMBL" id="CAF4831542.1"/>
    </source>
</evidence>
<accession>A0A8S3BHE8</accession>
<sequence>FVVLLDYIADTSLKDEGLIHEITSRVQKLRKEAKLIPTDDITIYYSVEPQTSEIARVASEQRGKIEVILRKSFFPLSNLENKNDSKVVITRKLPVRDGEIEFVITRNA</sequence>